<evidence type="ECO:0000259" key="14">
    <source>
        <dbReference type="Pfam" id="PF09405"/>
    </source>
</evidence>
<keyword evidence="15" id="KW-1185">Reference proteome</keyword>
<keyword evidence="9" id="KW-0694">RNA-binding</keyword>
<evidence type="ECO:0000256" key="12">
    <source>
        <dbReference type="ARBA" id="ARBA00023242"/>
    </source>
</evidence>
<dbReference type="GO" id="GO:0005737">
    <property type="term" value="C:cytoplasm"/>
    <property type="evidence" value="ECO:0007669"/>
    <property type="project" value="UniProtKB-SubCell"/>
</dbReference>
<evidence type="ECO:0000313" key="16">
    <source>
        <dbReference type="RefSeq" id="XP_030550386.1"/>
    </source>
</evidence>
<dbReference type="GO" id="GO:0006417">
    <property type="term" value="P:regulation of translation"/>
    <property type="evidence" value="ECO:0007669"/>
    <property type="project" value="UniProtKB-KW"/>
</dbReference>
<dbReference type="GO" id="GO:0051028">
    <property type="term" value="P:mRNA transport"/>
    <property type="evidence" value="ECO:0007669"/>
    <property type="project" value="UniProtKB-KW"/>
</dbReference>
<gene>
    <name evidence="16" type="primary">LOC115755204</name>
</gene>
<reference evidence="16" key="1">
    <citation type="submission" date="2025-08" db="UniProtKB">
        <authorList>
            <consortium name="RefSeq"/>
        </authorList>
    </citation>
    <scope>IDENTIFICATION</scope>
    <source>
        <tissue evidence="16">Leaf</tissue>
    </source>
</reference>
<comment type="similarity">
    <text evidence="3">Belongs to the CASC3 family.</text>
</comment>
<dbReference type="GO" id="GO:0006397">
    <property type="term" value="P:mRNA processing"/>
    <property type="evidence" value="ECO:0007669"/>
    <property type="project" value="UniProtKB-KW"/>
</dbReference>
<evidence type="ECO:0000256" key="13">
    <source>
        <dbReference type="SAM" id="MobiDB-lite"/>
    </source>
</evidence>
<keyword evidence="8" id="KW-0810">Translation regulation</keyword>
<organism evidence="15 16">
    <name type="scientific">Rhodamnia argentea</name>
    <dbReference type="NCBI Taxonomy" id="178133"/>
    <lineage>
        <taxon>Eukaryota</taxon>
        <taxon>Viridiplantae</taxon>
        <taxon>Streptophyta</taxon>
        <taxon>Embryophyta</taxon>
        <taxon>Tracheophyta</taxon>
        <taxon>Spermatophyta</taxon>
        <taxon>Magnoliopsida</taxon>
        <taxon>eudicotyledons</taxon>
        <taxon>Gunneridae</taxon>
        <taxon>Pentapetalae</taxon>
        <taxon>rosids</taxon>
        <taxon>malvids</taxon>
        <taxon>Myrtales</taxon>
        <taxon>Myrtaceae</taxon>
        <taxon>Myrtoideae</taxon>
        <taxon>Myrteae</taxon>
        <taxon>Australasian group</taxon>
        <taxon>Rhodamnia</taxon>
    </lineage>
</organism>
<keyword evidence="7" id="KW-0509">mRNA transport</keyword>
<dbReference type="OrthoDB" id="1920561at2759"/>
<dbReference type="RefSeq" id="XP_030550386.1">
    <property type="nucleotide sequence ID" value="XM_030694526.2"/>
</dbReference>
<dbReference type="GO" id="GO:0008380">
    <property type="term" value="P:RNA splicing"/>
    <property type="evidence" value="ECO:0007669"/>
    <property type="project" value="UniProtKB-KW"/>
</dbReference>
<dbReference type="GeneID" id="115755204"/>
<protein>
    <submittedName>
        <fullName evidence="16">Uncharacterized protein LOC115755204</fullName>
    </submittedName>
</protein>
<comment type="subcellular location">
    <subcellularLocation>
        <location evidence="2">Cytoplasm</location>
    </subcellularLocation>
    <subcellularLocation>
        <location evidence="1">Nucleus</location>
    </subcellularLocation>
</comment>
<evidence type="ECO:0000256" key="2">
    <source>
        <dbReference type="ARBA" id="ARBA00004496"/>
    </source>
</evidence>
<evidence type="ECO:0000256" key="4">
    <source>
        <dbReference type="ARBA" id="ARBA00022448"/>
    </source>
</evidence>
<keyword evidence="4" id="KW-0813">Transport</keyword>
<feature type="domain" description="Btz" evidence="14">
    <location>
        <begin position="90"/>
        <end position="216"/>
    </location>
</feature>
<feature type="compositionally biased region" description="Basic and acidic residues" evidence="13">
    <location>
        <begin position="178"/>
        <end position="199"/>
    </location>
</feature>
<dbReference type="PANTHER" id="PTHR36364:SF1">
    <property type="entry name" value="OS03G0203000 PROTEIN"/>
    <property type="match status" value="1"/>
</dbReference>
<evidence type="ECO:0000256" key="6">
    <source>
        <dbReference type="ARBA" id="ARBA00022664"/>
    </source>
</evidence>
<evidence type="ECO:0000256" key="8">
    <source>
        <dbReference type="ARBA" id="ARBA00022845"/>
    </source>
</evidence>
<feature type="compositionally biased region" description="Basic and acidic residues" evidence="13">
    <location>
        <begin position="42"/>
        <end position="75"/>
    </location>
</feature>
<evidence type="ECO:0000256" key="1">
    <source>
        <dbReference type="ARBA" id="ARBA00004123"/>
    </source>
</evidence>
<evidence type="ECO:0000256" key="7">
    <source>
        <dbReference type="ARBA" id="ARBA00022816"/>
    </source>
</evidence>
<feature type="compositionally biased region" description="Basic and acidic residues" evidence="13">
    <location>
        <begin position="152"/>
        <end position="170"/>
    </location>
</feature>
<dbReference type="InterPro" id="IPR018545">
    <property type="entry name" value="Btz_dom"/>
</dbReference>
<keyword evidence="12" id="KW-0539">Nucleus</keyword>
<dbReference type="AlphaFoldDB" id="A0A8B8QT53"/>
<dbReference type="GO" id="GO:0003729">
    <property type="term" value="F:mRNA binding"/>
    <property type="evidence" value="ECO:0007669"/>
    <property type="project" value="InterPro"/>
</dbReference>
<accession>A0A8B8QT53</accession>
<evidence type="ECO:0000256" key="9">
    <source>
        <dbReference type="ARBA" id="ARBA00022884"/>
    </source>
</evidence>
<feature type="compositionally biased region" description="Basic and acidic residues" evidence="13">
    <location>
        <begin position="266"/>
        <end position="289"/>
    </location>
</feature>
<proteinExistence type="inferred from homology"/>
<dbReference type="Proteomes" id="UP000827889">
    <property type="component" value="Chromosome 5"/>
</dbReference>
<evidence type="ECO:0000256" key="3">
    <source>
        <dbReference type="ARBA" id="ARBA00009548"/>
    </source>
</evidence>
<dbReference type="Pfam" id="PF09405">
    <property type="entry name" value="Btz"/>
    <property type="match status" value="1"/>
</dbReference>
<dbReference type="GO" id="GO:0000184">
    <property type="term" value="P:nuclear-transcribed mRNA catabolic process, nonsense-mediated decay"/>
    <property type="evidence" value="ECO:0007669"/>
    <property type="project" value="UniProtKB-KW"/>
</dbReference>
<keyword evidence="11" id="KW-0508">mRNA splicing</keyword>
<dbReference type="KEGG" id="rarg:115755204"/>
<keyword evidence="5" id="KW-0963">Cytoplasm</keyword>
<feature type="compositionally biased region" description="Basic and acidic residues" evidence="13">
    <location>
        <begin position="216"/>
        <end position="259"/>
    </location>
</feature>
<dbReference type="PANTHER" id="PTHR36364">
    <property type="entry name" value="OS03G0203000 PROTEIN"/>
    <property type="match status" value="1"/>
</dbReference>
<keyword evidence="6" id="KW-0507">mRNA processing</keyword>
<sequence length="349" mass="39741">MGMEAQSPYRSGVTASQQKKAKRRMSRREGRESESRRHRSRFDREPSPKRSRKDGKPEAERVPGNTDRGERDGKHGRQLLGVSLLETPSRFDSKAGTAAEGKDSEKKAFGTNSDGRKHPPNPTEVPRSRSYFQHDERGSAGQGARSFGQRAPTERGWWKDSKDQGTERATNKTATVDVKQREDNPRKGDDSSTWRHDGYFEMEANQAPSVARKRPAFREQKFPADADAGKVTDEAVKPSHTALDGERNEERRRYPHNSERSGNTYFRDRARPYRREDQRSGGFISRERYGGGGSRYNRGRESFNGRQTYRPGGARIEKWKHDLYNEANKSPSPKNEDDRLAKIEALLAS</sequence>
<evidence type="ECO:0000256" key="10">
    <source>
        <dbReference type="ARBA" id="ARBA00023161"/>
    </source>
</evidence>
<evidence type="ECO:0000256" key="5">
    <source>
        <dbReference type="ARBA" id="ARBA00022490"/>
    </source>
</evidence>
<feature type="region of interest" description="Disordered" evidence="13">
    <location>
        <begin position="1"/>
        <end position="316"/>
    </location>
</feature>
<dbReference type="GO" id="GO:0035145">
    <property type="term" value="C:exon-exon junction complex"/>
    <property type="evidence" value="ECO:0007669"/>
    <property type="project" value="InterPro"/>
</dbReference>
<evidence type="ECO:0000256" key="11">
    <source>
        <dbReference type="ARBA" id="ARBA00023187"/>
    </source>
</evidence>
<keyword evidence="10" id="KW-0866">Nonsense-mediated mRNA decay</keyword>
<evidence type="ECO:0000313" key="15">
    <source>
        <dbReference type="Proteomes" id="UP000827889"/>
    </source>
</evidence>
<name>A0A8B8QT53_9MYRT</name>